<dbReference type="Proteomes" id="UP000887580">
    <property type="component" value="Unplaced"/>
</dbReference>
<reference evidence="2" key="1">
    <citation type="submission" date="2022-11" db="UniProtKB">
        <authorList>
            <consortium name="WormBaseParasite"/>
        </authorList>
    </citation>
    <scope>IDENTIFICATION</scope>
</reference>
<name>A0AC35GBY6_9BILA</name>
<evidence type="ECO:0000313" key="2">
    <source>
        <dbReference type="WBParaSite" id="PS1159_v2.g3306.t1"/>
    </source>
</evidence>
<accession>A0AC35GBY6</accession>
<sequence length="93" mass="10796">MHKSTVRRTWIQKLWKEPDMERGLVTFVLSKFPQIKTDVSLIHIDFVNITFNKRRQPSNLCDKIRQCIPQIYAAASNANIEIPTFHGSPSIDN</sequence>
<evidence type="ECO:0000313" key="1">
    <source>
        <dbReference type="Proteomes" id="UP000887580"/>
    </source>
</evidence>
<dbReference type="WBParaSite" id="PS1159_v2.g3306.t1">
    <property type="protein sequence ID" value="PS1159_v2.g3306.t1"/>
    <property type="gene ID" value="PS1159_v2.g3306"/>
</dbReference>
<protein>
    <submittedName>
        <fullName evidence="2">Uncharacterized protein</fullName>
    </submittedName>
</protein>
<organism evidence="1 2">
    <name type="scientific">Panagrolaimus sp. PS1159</name>
    <dbReference type="NCBI Taxonomy" id="55785"/>
    <lineage>
        <taxon>Eukaryota</taxon>
        <taxon>Metazoa</taxon>
        <taxon>Ecdysozoa</taxon>
        <taxon>Nematoda</taxon>
        <taxon>Chromadorea</taxon>
        <taxon>Rhabditida</taxon>
        <taxon>Tylenchina</taxon>
        <taxon>Panagrolaimomorpha</taxon>
        <taxon>Panagrolaimoidea</taxon>
        <taxon>Panagrolaimidae</taxon>
        <taxon>Panagrolaimus</taxon>
    </lineage>
</organism>
<proteinExistence type="predicted"/>